<feature type="non-terminal residue" evidence="2">
    <location>
        <position position="89"/>
    </location>
</feature>
<comment type="caution">
    <text evidence="2">The sequence shown here is derived from an EMBL/GenBank/DDBJ whole genome shotgun (WGS) entry which is preliminary data.</text>
</comment>
<dbReference type="Pfam" id="PF14690">
    <property type="entry name" value="Zn_ribbon_ISL3"/>
    <property type="match status" value="1"/>
</dbReference>
<evidence type="ECO:0000313" key="3">
    <source>
        <dbReference type="Proteomes" id="UP000305778"/>
    </source>
</evidence>
<dbReference type="PANTHER" id="PTHR33498:SF1">
    <property type="entry name" value="TRANSPOSASE FOR INSERTION SEQUENCE ELEMENT IS1557"/>
    <property type="match status" value="1"/>
</dbReference>
<dbReference type="EMBL" id="SUMC01000141">
    <property type="protein sequence ID" value="TJZ97517.1"/>
    <property type="molecule type" value="Genomic_DNA"/>
</dbReference>
<protein>
    <submittedName>
        <fullName evidence="2">Transposase family protein</fullName>
    </submittedName>
</protein>
<reference evidence="2 3" key="1">
    <citation type="submission" date="2019-04" db="EMBL/GenBank/DDBJ databases">
        <title>Streptomyces oryziradicis sp. nov., a novel actinomycete isolated from rhizosphere soil of rice (Oryza sativa L.).</title>
        <authorList>
            <person name="Li C."/>
        </authorList>
    </citation>
    <scope>NUCLEOTIDE SEQUENCE [LARGE SCALE GENOMIC DNA]</scope>
    <source>
        <strain evidence="2 3">NEAU-C40</strain>
    </source>
</reference>
<keyword evidence="3" id="KW-1185">Reference proteome</keyword>
<dbReference type="OrthoDB" id="3238779at2"/>
<dbReference type="InterPro" id="IPR047951">
    <property type="entry name" value="Transpos_ISL3"/>
</dbReference>
<evidence type="ECO:0000259" key="1">
    <source>
        <dbReference type="Pfam" id="PF14690"/>
    </source>
</evidence>
<proteinExistence type="predicted"/>
<dbReference type="Proteomes" id="UP000305778">
    <property type="component" value="Unassembled WGS sequence"/>
</dbReference>
<dbReference type="PANTHER" id="PTHR33498">
    <property type="entry name" value="TRANSPOSASE FOR INSERTION SEQUENCE ELEMENT IS1557"/>
    <property type="match status" value="1"/>
</dbReference>
<feature type="domain" description="Transposase IS204/IS1001/IS1096/IS1165 zinc-finger" evidence="1">
    <location>
        <begin position="19"/>
        <end position="61"/>
    </location>
</feature>
<dbReference type="AlphaFoldDB" id="A0A4U0RQ80"/>
<name>A0A4U0RQ80_9ACTN</name>
<accession>A0A4U0RQ80</accession>
<evidence type="ECO:0000313" key="2">
    <source>
        <dbReference type="EMBL" id="TJZ97517.1"/>
    </source>
</evidence>
<organism evidence="2 3">
    <name type="scientific">Actinacidiphila oryziradicis</name>
    <dbReference type="NCBI Taxonomy" id="2571141"/>
    <lineage>
        <taxon>Bacteria</taxon>
        <taxon>Bacillati</taxon>
        <taxon>Actinomycetota</taxon>
        <taxon>Actinomycetes</taxon>
        <taxon>Kitasatosporales</taxon>
        <taxon>Streptomycetaceae</taxon>
        <taxon>Actinacidiphila</taxon>
    </lineage>
</organism>
<sequence length="89" mass="9708">MERSSEAVTLAARVRSSSAACRWCGSYSTMVHGGYVRRLADAAVSGIKVVIELSVRRFRCVNGDCKAVTFAEQVSGLTTPHSRYTPLLR</sequence>
<gene>
    <name evidence="2" type="ORF">FCI23_49485</name>
</gene>
<dbReference type="InterPro" id="IPR029261">
    <property type="entry name" value="Transposase_Znf"/>
</dbReference>